<protein>
    <submittedName>
        <fullName evidence="2">Uncharacterized protein</fullName>
    </submittedName>
</protein>
<dbReference type="Proteomes" id="UP000001542">
    <property type="component" value="Unassembled WGS sequence"/>
</dbReference>
<sequence length="114" mass="13468">MRALVNEWVQSWSHQRNPNTIRKLNKQIRIELSRLQDYHKKAQEAKTTAEALKYESKAEKKQILIEVLENKLDEIAPEMDEIAKKASEAQKNQNITQMEAVLQEWLKLNRKLTN</sequence>
<dbReference type="VEuPathDB" id="TrichDB:TVAGG3_0215030"/>
<dbReference type="InParanoid" id="A2GLU4"/>
<dbReference type="AlphaFoldDB" id="A2GLU4"/>
<name>A2GLU4_TRIV3</name>
<evidence type="ECO:0000313" key="3">
    <source>
        <dbReference type="Proteomes" id="UP000001542"/>
    </source>
</evidence>
<feature type="coiled-coil region" evidence="1">
    <location>
        <begin position="25"/>
        <end position="71"/>
    </location>
</feature>
<evidence type="ECO:0000256" key="1">
    <source>
        <dbReference type="SAM" id="Coils"/>
    </source>
</evidence>
<keyword evidence="3" id="KW-1185">Reference proteome</keyword>
<reference evidence="2" key="1">
    <citation type="submission" date="2006-10" db="EMBL/GenBank/DDBJ databases">
        <authorList>
            <person name="Amadeo P."/>
            <person name="Zhao Q."/>
            <person name="Wortman J."/>
            <person name="Fraser-Liggett C."/>
            <person name="Carlton J."/>
        </authorList>
    </citation>
    <scope>NUCLEOTIDE SEQUENCE</scope>
    <source>
        <strain evidence="2">G3</strain>
    </source>
</reference>
<accession>A2GLU4</accession>
<keyword evidence="1" id="KW-0175">Coiled coil</keyword>
<dbReference type="VEuPathDB" id="TrichDB:TVAG_588260"/>
<gene>
    <name evidence="2" type="ORF">TVAG_588260</name>
</gene>
<organism evidence="2 3">
    <name type="scientific">Trichomonas vaginalis (strain ATCC PRA-98 / G3)</name>
    <dbReference type="NCBI Taxonomy" id="412133"/>
    <lineage>
        <taxon>Eukaryota</taxon>
        <taxon>Metamonada</taxon>
        <taxon>Parabasalia</taxon>
        <taxon>Trichomonadida</taxon>
        <taxon>Trichomonadidae</taxon>
        <taxon>Trichomonas</taxon>
    </lineage>
</organism>
<proteinExistence type="predicted"/>
<evidence type="ECO:0000313" key="2">
    <source>
        <dbReference type="EMBL" id="EAX81873.1"/>
    </source>
</evidence>
<reference evidence="2" key="2">
    <citation type="journal article" date="2007" name="Science">
        <title>Draft genome sequence of the sexually transmitted pathogen Trichomonas vaginalis.</title>
        <authorList>
            <person name="Carlton J.M."/>
            <person name="Hirt R.P."/>
            <person name="Silva J.C."/>
            <person name="Delcher A.L."/>
            <person name="Schatz M."/>
            <person name="Zhao Q."/>
            <person name="Wortman J.R."/>
            <person name="Bidwell S.L."/>
            <person name="Alsmark U.C.M."/>
            <person name="Besteiro S."/>
            <person name="Sicheritz-Ponten T."/>
            <person name="Noel C.J."/>
            <person name="Dacks J.B."/>
            <person name="Foster P.G."/>
            <person name="Simillion C."/>
            <person name="Van de Peer Y."/>
            <person name="Miranda-Saavedra D."/>
            <person name="Barton G.J."/>
            <person name="Westrop G.D."/>
            <person name="Mueller S."/>
            <person name="Dessi D."/>
            <person name="Fiori P.L."/>
            <person name="Ren Q."/>
            <person name="Paulsen I."/>
            <person name="Zhang H."/>
            <person name="Bastida-Corcuera F.D."/>
            <person name="Simoes-Barbosa A."/>
            <person name="Brown M.T."/>
            <person name="Hayes R.D."/>
            <person name="Mukherjee M."/>
            <person name="Okumura C.Y."/>
            <person name="Schneider R."/>
            <person name="Smith A.J."/>
            <person name="Vanacova S."/>
            <person name="Villalvazo M."/>
            <person name="Haas B.J."/>
            <person name="Pertea M."/>
            <person name="Feldblyum T.V."/>
            <person name="Utterback T.R."/>
            <person name="Shu C.L."/>
            <person name="Osoegawa K."/>
            <person name="de Jong P.J."/>
            <person name="Hrdy I."/>
            <person name="Horvathova L."/>
            <person name="Zubacova Z."/>
            <person name="Dolezal P."/>
            <person name="Malik S.B."/>
            <person name="Logsdon J.M. Jr."/>
            <person name="Henze K."/>
            <person name="Gupta A."/>
            <person name="Wang C.C."/>
            <person name="Dunne R.L."/>
            <person name="Upcroft J.A."/>
            <person name="Upcroft P."/>
            <person name="White O."/>
            <person name="Salzberg S.L."/>
            <person name="Tang P."/>
            <person name="Chiu C.-H."/>
            <person name="Lee Y.-S."/>
            <person name="Embley T.M."/>
            <person name="Coombs G.H."/>
            <person name="Mottram J.C."/>
            <person name="Tachezy J."/>
            <person name="Fraser-Liggett C.M."/>
            <person name="Johnson P.J."/>
        </authorList>
    </citation>
    <scope>NUCLEOTIDE SEQUENCE [LARGE SCALE GENOMIC DNA]</scope>
    <source>
        <strain evidence="2">G3</strain>
    </source>
</reference>
<dbReference type="SMR" id="A2GLU4"/>
<dbReference type="KEGG" id="tva:4739501"/>
<dbReference type="EMBL" id="DS117171">
    <property type="protein sequence ID" value="EAX81873.1"/>
    <property type="molecule type" value="Genomic_DNA"/>
</dbReference>